<name>A0A923PHD9_9BACT</name>
<proteinExistence type="inferred from homology"/>
<comment type="similarity">
    <text evidence="1">Belongs to the glycosyl hydrolase 56 family.</text>
</comment>
<dbReference type="SUPFAM" id="SSF51445">
    <property type="entry name" value="(Trans)glycosidases"/>
    <property type="match status" value="1"/>
</dbReference>
<evidence type="ECO:0000313" key="4">
    <source>
        <dbReference type="Proteomes" id="UP000650081"/>
    </source>
</evidence>
<accession>A0A923PHD9</accession>
<dbReference type="AlphaFoldDB" id="A0A923PHD9"/>
<dbReference type="EMBL" id="JACSIT010000091">
    <property type="protein sequence ID" value="MBC6994163.1"/>
    <property type="molecule type" value="Genomic_DNA"/>
</dbReference>
<dbReference type="Pfam" id="PF01630">
    <property type="entry name" value="Glyco_hydro_56"/>
    <property type="match status" value="1"/>
</dbReference>
<dbReference type="Proteomes" id="UP000650081">
    <property type="component" value="Unassembled WGS sequence"/>
</dbReference>
<organism evidence="3 4">
    <name type="scientific">Neolewinella lacunae</name>
    <dbReference type="NCBI Taxonomy" id="1517758"/>
    <lineage>
        <taxon>Bacteria</taxon>
        <taxon>Pseudomonadati</taxon>
        <taxon>Bacteroidota</taxon>
        <taxon>Saprospiria</taxon>
        <taxon>Saprospirales</taxon>
        <taxon>Lewinellaceae</taxon>
        <taxon>Neolewinella</taxon>
    </lineage>
</organism>
<dbReference type="GO" id="GO:0004415">
    <property type="term" value="F:hyalurononglucosaminidase activity"/>
    <property type="evidence" value="ECO:0007669"/>
    <property type="project" value="InterPro"/>
</dbReference>
<dbReference type="PROSITE" id="PS51257">
    <property type="entry name" value="PROKAR_LIPOPROTEIN"/>
    <property type="match status" value="1"/>
</dbReference>
<sequence length="310" mass="35701">MQVNRYKRQILVASSIIFLLVLCSCTTPRKVLRVNGVEVYQSLGGVGQAAQDTFSSLGVGEILLVNGKHVHTQDGLFLDSVGLAVHIVEQLPNKKSRAMVVLDWEGERMQQIFEGAMGQTTDYWQAKEQMMRAYHLVKKLRPKTTVGFYGFPARDYWNRNDDWRARNLALAPFLREVDAIFPSLYDFYPTTDKNREMELGYVKDNVTEALRLGSQLKKPVFPFVWHRYHDSNKEVGRTLIPPGEFGELLRTTVTTKWAGHKIDGLIWWSSERYFYNLEKKREGSTEDFERLNSPVTQAYLRTLLNALANE</sequence>
<evidence type="ECO:0000256" key="1">
    <source>
        <dbReference type="ARBA" id="ARBA00008871"/>
    </source>
</evidence>
<keyword evidence="2" id="KW-1015">Disulfide bond</keyword>
<protein>
    <recommendedName>
        <fullName evidence="5">Hyaluronidase</fullName>
    </recommendedName>
</protein>
<gene>
    <name evidence="3" type="ORF">H9S92_08320</name>
</gene>
<comment type="caution">
    <text evidence="3">The sequence shown here is derived from an EMBL/GenBank/DDBJ whole genome shotgun (WGS) entry which is preliminary data.</text>
</comment>
<dbReference type="GO" id="GO:0005975">
    <property type="term" value="P:carbohydrate metabolic process"/>
    <property type="evidence" value="ECO:0007669"/>
    <property type="project" value="InterPro"/>
</dbReference>
<dbReference type="InterPro" id="IPR013785">
    <property type="entry name" value="Aldolase_TIM"/>
</dbReference>
<evidence type="ECO:0000256" key="2">
    <source>
        <dbReference type="ARBA" id="ARBA00023157"/>
    </source>
</evidence>
<dbReference type="RefSeq" id="WP_187466249.1">
    <property type="nucleotide sequence ID" value="NZ_JACSIT010000091.1"/>
</dbReference>
<reference evidence="3" key="1">
    <citation type="submission" date="2020-08" db="EMBL/GenBank/DDBJ databases">
        <title>Lewinella bacteria from marine environments.</title>
        <authorList>
            <person name="Zhong Y."/>
        </authorList>
    </citation>
    <scope>NUCLEOTIDE SEQUENCE</scope>
    <source>
        <strain evidence="3">KCTC 42187</strain>
    </source>
</reference>
<dbReference type="InterPro" id="IPR018155">
    <property type="entry name" value="Hyaluronidase"/>
</dbReference>
<keyword evidence="4" id="KW-1185">Reference proteome</keyword>
<dbReference type="InterPro" id="IPR017853">
    <property type="entry name" value="GH"/>
</dbReference>
<dbReference type="Gene3D" id="3.20.20.70">
    <property type="entry name" value="Aldolase class I"/>
    <property type="match status" value="1"/>
</dbReference>
<evidence type="ECO:0008006" key="5">
    <source>
        <dbReference type="Google" id="ProtNLM"/>
    </source>
</evidence>
<evidence type="ECO:0000313" key="3">
    <source>
        <dbReference type="EMBL" id="MBC6994163.1"/>
    </source>
</evidence>